<evidence type="ECO:0000313" key="6">
    <source>
        <dbReference type="Proteomes" id="UP001497623"/>
    </source>
</evidence>
<dbReference type="EMBL" id="CAXKWB010092713">
    <property type="protein sequence ID" value="CAL4217364.1"/>
    <property type="molecule type" value="Genomic_DNA"/>
</dbReference>
<evidence type="ECO:0000256" key="2">
    <source>
        <dbReference type="ARBA" id="ARBA00023157"/>
    </source>
</evidence>
<keyword evidence="6" id="KW-1185">Reference proteome</keyword>
<comment type="caution">
    <text evidence="3">Lacks conserved residue(s) required for the propagation of feature annotation.</text>
</comment>
<keyword evidence="2" id="KW-1015">Disulfide bond</keyword>
<evidence type="ECO:0000259" key="4">
    <source>
        <dbReference type="PROSITE" id="PS01180"/>
    </source>
</evidence>
<feature type="non-terminal residue" evidence="5">
    <location>
        <position position="112"/>
    </location>
</feature>
<evidence type="ECO:0000256" key="3">
    <source>
        <dbReference type="PROSITE-ProRule" id="PRU00059"/>
    </source>
</evidence>
<dbReference type="PANTHER" id="PTHR24251">
    <property type="entry name" value="OVOCHYMASE-RELATED"/>
    <property type="match status" value="1"/>
</dbReference>
<evidence type="ECO:0000313" key="5">
    <source>
        <dbReference type="EMBL" id="CAL4217364.1"/>
    </source>
</evidence>
<dbReference type="Pfam" id="PF00431">
    <property type="entry name" value="CUB"/>
    <property type="match status" value="1"/>
</dbReference>
<proteinExistence type="predicted"/>
<dbReference type="PANTHER" id="PTHR24251:SF30">
    <property type="entry name" value="MEMBRANE FRIZZLED-RELATED PROTEIN"/>
    <property type="match status" value="1"/>
</dbReference>
<comment type="caution">
    <text evidence="5">The sequence shown here is derived from an EMBL/GenBank/DDBJ whole genome shotgun (WGS) entry which is preliminary data.</text>
</comment>
<organism evidence="5 6">
    <name type="scientific">Meganyctiphanes norvegica</name>
    <name type="common">Northern krill</name>
    <name type="synonym">Thysanopoda norvegica</name>
    <dbReference type="NCBI Taxonomy" id="48144"/>
    <lineage>
        <taxon>Eukaryota</taxon>
        <taxon>Metazoa</taxon>
        <taxon>Ecdysozoa</taxon>
        <taxon>Arthropoda</taxon>
        <taxon>Crustacea</taxon>
        <taxon>Multicrustacea</taxon>
        <taxon>Malacostraca</taxon>
        <taxon>Eumalacostraca</taxon>
        <taxon>Eucarida</taxon>
        <taxon>Euphausiacea</taxon>
        <taxon>Euphausiidae</taxon>
        <taxon>Meganyctiphanes</taxon>
    </lineage>
</organism>
<dbReference type="Gene3D" id="2.60.120.290">
    <property type="entry name" value="Spermadhesin, CUB domain"/>
    <property type="match status" value="1"/>
</dbReference>
<name>A0AAV2SNI3_MEGNR</name>
<dbReference type="SUPFAM" id="SSF49854">
    <property type="entry name" value="Spermadhesin, CUB domain"/>
    <property type="match status" value="1"/>
</dbReference>
<evidence type="ECO:0000256" key="1">
    <source>
        <dbReference type="ARBA" id="ARBA00022737"/>
    </source>
</evidence>
<gene>
    <name evidence="5" type="ORF">MNOR_LOCUS38817</name>
</gene>
<dbReference type="PROSITE" id="PS01180">
    <property type="entry name" value="CUB"/>
    <property type="match status" value="1"/>
</dbReference>
<protein>
    <recommendedName>
        <fullName evidence="4">CUB domain-containing protein</fullName>
    </recommendedName>
</protein>
<dbReference type="AlphaFoldDB" id="A0AAV2SNI3"/>
<dbReference type="Proteomes" id="UP001497623">
    <property type="component" value="Unassembled WGS sequence"/>
</dbReference>
<reference evidence="5 6" key="1">
    <citation type="submission" date="2024-05" db="EMBL/GenBank/DDBJ databases">
        <authorList>
            <person name="Wallberg A."/>
        </authorList>
    </citation>
    <scope>NUCLEOTIDE SEQUENCE [LARGE SCALE GENOMIC DNA]</scope>
</reference>
<dbReference type="InterPro" id="IPR035914">
    <property type="entry name" value="Sperma_CUB_dom_sf"/>
</dbReference>
<sequence>MHKADRVSALRLDIRFSIHSVNNTRAEGSMGGQRASQRFSSTVIYAPSCGEDFMGSGGSINSPNYPSYYPDDVDCYWTVTSETNTEILVSFEDFYTYNDYDYLVIRYSALIK</sequence>
<dbReference type="InterPro" id="IPR000859">
    <property type="entry name" value="CUB_dom"/>
</dbReference>
<keyword evidence="1" id="KW-0677">Repeat</keyword>
<accession>A0AAV2SNI3</accession>
<feature type="domain" description="CUB" evidence="4">
    <location>
        <begin position="49"/>
        <end position="112"/>
    </location>
</feature>
<dbReference type="CDD" id="cd00041">
    <property type="entry name" value="CUB"/>
    <property type="match status" value="1"/>
</dbReference>